<dbReference type="PROSITE" id="PS51352">
    <property type="entry name" value="THIOREDOXIN_2"/>
    <property type="match status" value="1"/>
</dbReference>
<dbReference type="SUPFAM" id="SSF52833">
    <property type="entry name" value="Thioredoxin-like"/>
    <property type="match status" value="1"/>
</dbReference>
<keyword evidence="7" id="KW-1185">Reference proteome</keyword>
<evidence type="ECO:0000256" key="3">
    <source>
        <dbReference type="ARBA" id="ARBA00023002"/>
    </source>
</evidence>
<dbReference type="RefSeq" id="WP_323575787.1">
    <property type="nucleotide sequence ID" value="NZ_JAYGJQ010000001.1"/>
</dbReference>
<dbReference type="PANTHER" id="PTHR11592">
    <property type="entry name" value="GLUTATHIONE PEROXIDASE"/>
    <property type="match status" value="1"/>
</dbReference>
<evidence type="ECO:0000313" key="6">
    <source>
        <dbReference type="EMBL" id="MEA9356110.1"/>
    </source>
</evidence>
<comment type="similarity">
    <text evidence="1 4">Belongs to the glutathione peroxidase family.</text>
</comment>
<sequence length="178" mass="20315">MSSIYHISLTKEEGQVVTLEEYKDKVLLVVNVPVNTGSTAQHKKLEQLYANYKDMGFEILAVQTDEFDIKLFGDKHQFSFPLFQATRVRGEGQHELYKILTTDAPDSFGTFYSQAKRAFIKRGLDVGHDNDVMWNFEKFLINKQGVVVKRFAPEIHPDDSRLIEVLDKEIGNISSLSA</sequence>
<protein>
    <recommendedName>
        <fullName evidence="4">Glutathione peroxidase</fullName>
    </recommendedName>
</protein>
<proteinExistence type="inferred from homology"/>
<evidence type="ECO:0000256" key="4">
    <source>
        <dbReference type="RuleBase" id="RU000499"/>
    </source>
</evidence>
<keyword evidence="3 4" id="KW-0560">Oxidoreductase</keyword>
<accession>A0ABU5VST4</accession>
<dbReference type="InterPro" id="IPR000889">
    <property type="entry name" value="Glutathione_peroxidase"/>
</dbReference>
<dbReference type="PROSITE" id="PS51355">
    <property type="entry name" value="GLUTATHIONE_PEROXID_3"/>
    <property type="match status" value="1"/>
</dbReference>
<evidence type="ECO:0000259" key="5">
    <source>
        <dbReference type="PROSITE" id="PS51352"/>
    </source>
</evidence>
<gene>
    <name evidence="6" type="ORF">SHI21_07855</name>
</gene>
<evidence type="ECO:0000313" key="7">
    <source>
        <dbReference type="Proteomes" id="UP001302274"/>
    </source>
</evidence>
<dbReference type="Proteomes" id="UP001302274">
    <property type="component" value="Unassembled WGS sequence"/>
</dbReference>
<organism evidence="6 7">
    <name type="scientific">Bacteriovorax antarcticus</name>
    <dbReference type="NCBI Taxonomy" id="3088717"/>
    <lineage>
        <taxon>Bacteria</taxon>
        <taxon>Pseudomonadati</taxon>
        <taxon>Bdellovibrionota</taxon>
        <taxon>Bacteriovoracia</taxon>
        <taxon>Bacteriovoracales</taxon>
        <taxon>Bacteriovoracaceae</taxon>
        <taxon>Bacteriovorax</taxon>
    </lineage>
</organism>
<keyword evidence="2 4" id="KW-0575">Peroxidase</keyword>
<comment type="caution">
    <text evidence="6">The sequence shown here is derived from an EMBL/GenBank/DDBJ whole genome shotgun (WGS) entry which is preliminary data.</text>
</comment>
<evidence type="ECO:0000256" key="1">
    <source>
        <dbReference type="ARBA" id="ARBA00006926"/>
    </source>
</evidence>
<dbReference type="PRINTS" id="PR01011">
    <property type="entry name" value="GLUTPROXDASE"/>
</dbReference>
<reference evidence="6 7" key="1">
    <citation type="submission" date="2023-11" db="EMBL/GenBank/DDBJ databases">
        <title>A Novel Polar Bacteriovorax (B. antarcticus) Isolated from the Biocrust in Antarctica.</title>
        <authorList>
            <person name="Mun W."/>
            <person name="Choi S.Y."/>
            <person name="Mitchell R.J."/>
        </authorList>
    </citation>
    <scope>NUCLEOTIDE SEQUENCE [LARGE SCALE GENOMIC DNA]</scope>
    <source>
        <strain evidence="6 7">PP10</strain>
    </source>
</reference>
<dbReference type="Pfam" id="PF00255">
    <property type="entry name" value="GSHPx"/>
    <property type="match status" value="1"/>
</dbReference>
<dbReference type="InterPro" id="IPR036249">
    <property type="entry name" value="Thioredoxin-like_sf"/>
</dbReference>
<dbReference type="InterPro" id="IPR013766">
    <property type="entry name" value="Thioredoxin_domain"/>
</dbReference>
<evidence type="ECO:0000256" key="2">
    <source>
        <dbReference type="ARBA" id="ARBA00022559"/>
    </source>
</evidence>
<feature type="domain" description="Thioredoxin" evidence="5">
    <location>
        <begin position="1"/>
        <end position="171"/>
    </location>
</feature>
<dbReference type="PIRSF" id="PIRSF000303">
    <property type="entry name" value="Glutathion_perox"/>
    <property type="match status" value="1"/>
</dbReference>
<dbReference type="Gene3D" id="3.40.30.10">
    <property type="entry name" value="Glutaredoxin"/>
    <property type="match status" value="1"/>
</dbReference>
<dbReference type="PANTHER" id="PTHR11592:SF78">
    <property type="entry name" value="GLUTATHIONE PEROXIDASE"/>
    <property type="match status" value="1"/>
</dbReference>
<dbReference type="EMBL" id="JAYGJQ010000001">
    <property type="protein sequence ID" value="MEA9356110.1"/>
    <property type="molecule type" value="Genomic_DNA"/>
</dbReference>
<name>A0ABU5VST4_9BACT</name>